<evidence type="ECO:0000313" key="4">
    <source>
        <dbReference type="Proteomes" id="UP001165524"/>
    </source>
</evidence>
<dbReference type="Gene3D" id="3.40.50.2000">
    <property type="entry name" value="Glycogen Phosphorylase B"/>
    <property type="match status" value="2"/>
</dbReference>
<dbReference type="CDD" id="cd03801">
    <property type="entry name" value="GT4_PimA-like"/>
    <property type="match status" value="1"/>
</dbReference>
<keyword evidence="4" id="KW-1185">Reference proteome</keyword>
<protein>
    <submittedName>
        <fullName evidence="3">Glycosyltransferase family 4 protein</fullName>
    </submittedName>
</protein>
<dbReference type="PANTHER" id="PTHR12526">
    <property type="entry name" value="GLYCOSYLTRANSFERASE"/>
    <property type="match status" value="1"/>
</dbReference>
<comment type="caution">
    <text evidence="3">The sequence shown here is derived from an EMBL/GenBank/DDBJ whole genome shotgun (WGS) entry which is preliminary data.</text>
</comment>
<dbReference type="PANTHER" id="PTHR12526:SF641">
    <property type="entry name" value="LIPOPOLYSACCHARIDE CORE BIOSYNTHESIS PROTEIN RFAG"/>
    <property type="match status" value="1"/>
</dbReference>
<evidence type="ECO:0000259" key="2">
    <source>
        <dbReference type="Pfam" id="PF13439"/>
    </source>
</evidence>
<dbReference type="InterPro" id="IPR001296">
    <property type="entry name" value="Glyco_trans_1"/>
</dbReference>
<dbReference type="InterPro" id="IPR028098">
    <property type="entry name" value="Glyco_trans_4-like_N"/>
</dbReference>
<dbReference type="Pfam" id="PF00534">
    <property type="entry name" value="Glycos_transf_1"/>
    <property type="match status" value="1"/>
</dbReference>
<feature type="domain" description="Glycosyl transferase family 1" evidence="1">
    <location>
        <begin position="182"/>
        <end position="335"/>
    </location>
</feature>
<feature type="domain" description="Glycosyltransferase subfamily 4-like N-terminal" evidence="2">
    <location>
        <begin position="13"/>
        <end position="167"/>
    </location>
</feature>
<organism evidence="3 4">
    <name type="scientific">Alcanivorax quisquiliarum</name>
    <dbReference type="NCBI Taxonomy" id="2933565"/>
    <lineage>
        <taxon>Bacteria</taxon>
        <taxon>Pseudomonadati</taxon>
        <taxon>Pseudomonadota</taxon>
        <taxon>Gammaproteobacteria</taxon>
        <taxon>Oceanospirillales</taxon>
        <taxon>Alcanivoracaceae</taxon>
        <taxon>Alcanivorax</taxon>
    </lineage>
</organism>
<name>A0ABT0EA74_9GAMM</name>
<gene>
    <name evidence="3" type="ORF">MU846_13615</name>
</gene>
<dbReference type="EMBL" id="JALKII010000013">
    <property type="protein sequence ID" value="MCK0538747.1"/>
    <property type="molecule type" value="Genomic_DNA"/>
</dbReference>
<dbReference type="RefSeq" id="WP_246953663.1">
    <property type="nucleotide sequence ID" value="NZ_JALKII010000013.1"/>
</dbReference>
<dbReference type="Proteomes" id="UP001165524">
    <property type="component" value="Unassembled WGS sequence"/>
</dbReference>
<dbReference type="Pfam" id="PF13439">
    <property type="entry name" value="Glyco_transf_4"/>
    <property type="match status" value="1"/>
</dbReference>
<reference evidence="3" key="1">
    <citation type="submission" date="2022-04" db="EMBL/GenBank/DDBJ databases">
        <title>Alcanivorax sp. CY1518 draft genome sequence.</title>
        <authorList>
            <person name="Zhao G."/>
            <person name="An M."/>
        </authorList>
    </citation>
    <scope>NUCLEOTIDE SEQUENCE</scope>
    <source>
        <strain evidence="3">CY1518</strain>
    </source>
</reference>
<accession>A0ABT0EA74</accession>
<proteinExistence type="predicted"/>
<evidence type="ECO:0000313" key="3">
    <source>
        <dbReference type="EMBL" id="MCK0538747.1"/>
    </source>
</evidence>
<evidence type="ECO:0000259" key="1">
    <source>
        <dbReference type="Pfam" id="PF00534"/>
    </source>
</evidence>
<sequence length="370" mass="41143">MKLAFCLYRYFPYGGLQRDFWRIARASLARGHQVTCYVAAWEGEALPGLKVEQLPVQGSSNHGRMASFAAALGAALARQPADIVLGFNRLPGLDVYFASDSCFAAHLAEKPLLLRWLPRYRTYLRLEQQVAEHAYFLFLNEHQQHQYQQHYALSAKRFTVLPPGIEPVHRQPDNAHQLRATMRNTLSLSDGDKLLLFVGSGFRVKGLDRALDALASLPDQQLARTRLMIVGNDDPKPFLASLSPAVRQRIAAHVRSVGPRDDVPALMQAADLLLHPAYRESAGMVLLEATVAGLPVLTTDTCGYARYVLEAQSGEVIRSPFSQEVLNVTLAKMLDSLPGPWGEAGARYGREHDLYSLPERVVDLLEARFS</sequence>
<dbReference type="SUPFAM" id="SSF53756">
    <property type="entry name" value="UDP-Glycosyltransferase/glycogen phosphorylase"/>
    <property type="match status" value="1"/>
</dbReference>